<feature type="compositionally biased region" description="Acidic residues" evidence="6">
    <location>
        <begin position="358"/>
        <end position="370"/>
    </location>
</feature>
<dbReference type="InterPro" id="IPR015943">
    <property type="entry name" value="WD40/YVTN_repeat-like_dom_sf"/>
</dbReference>
<feature type="compositionally biased region" description="Basic residues" evidence="6">
    <location>
        <begin position="407"/>
        <end position="423"/>
    </location>
</feature>
<evidence type="ECO:0000313" key="7">
    <source>
        <dbReference type="EMBL" id="MDI1491011.1"/>
    </source>
</evidence>
<comment type="caution">
    <text evidence="7">The sequence shown here is derived from an EMBL/GenBank/DDBJ whole genome shotgun (WGS) entry which is preliminary data.</text>
</comment>
<dbReference type="EMBL" id="JAPUFD010000013">
    <property type="protein sequence ID" value="MDI1491011.1"/>
    <property type="molecule type" value="Genomic_DNA"/>
</dbReference>
<feature type="region of interest" description="Disordered" evidence="6">
    <location>
        <begin position="352"/>
        <end position="437"/>
    </location>
</feature>
<feature type="region of interest" description="Disordered" evidence="6">
    <location>
        <begin position="39"/>
        <end position="59"/>
    </location>
</feature>
<comment type="similarity">
    <text evidence="1">Belongs to the WD repeat WDR55 family.</text>
</comment>
<dbReference type="InterPro" id="IPR036322">
    <property type="entry name" value="WD40_repeat_dom_sf"/>
</dbReference>
<dbReference type="PANTHER" id="PTHR44019">
    <property type="entry name" value="WD REPEAT-CONTAINING PROTEIN 55"/>
    <property type="match status" value="1"/>
</dbReference>
<evidence type="ECO:0000256" key="4">
    <source>
        <dbReference type="ARBA" id="ARBA00039238"/>
    </source>
</evidence>
<sequence length="437" mass="45651">MFDTLCTYPLASDLFAQALHPSEPIIALGLATGHVSLHRLPPSSSSSESPPKNGCGTIDTAWRTRRHKGGSCRALTFSPDGTSLFSAGVDGVVKVAETETGWVGGKIAVPLYKGTTDPPTLLSTPHPSSLLLATESGALHVYDLRLSPSPNTTTSSSTPTPTPSPFPTHSYPSLHADLITSLSPLPPNNSQILTTGAATITITDLRHHKIVITSEDQDEELLSSTICASAGKAVVGGERGVLRVWDVGAWNDEERVLDLGTGGGDGGCACCCACRGGSRGRGMCAAGCDDGVVRFVDVDAVVNGKGRKGKGMRTLGEVRHDEVEGVVGLGWLRDGRLVSGGGAVVKIWEEAGGRQSYSDDEDEDEGEDGDEGMKSINGGLGSDDEEDGQDGEAAEVDDSDEEEGEKPKKRGKKKKKKRGKGKKGQVGNGIMAFKGLT</sequence>
<evidence type="ECO:0000256" key="3">
    <source>
        <dbReference type="ARBA" id="ARBA00022737"/>
    </source>
</evidence>
<name>A0AA43TTK0_9LECA</name>
<evidence type="ECO:0000313" key="8">
    <source>
        <dbReference type="Proteomes" id="UP001161017"/>
    </source>
</evidence>
<evidence type="ECO:0000256" key="5">
    <source>
        <dbReference type="ARBA" id="ARBA00039514"/>
    </source>
</evidence>
<dbReference type="InterPro" id="IPR001680">
    <property type="entry name" value="WD40_rpt"/>
</dbReference>
<feature type="region of interest" description="Disordered" evidence="6">
    <location>
        <begin position="145"/>
        <end position="170"/>
    </location>
</feature>
<reference evidence="7" key="1">
    <citation type="journal article" date="2023" name="Genome Biol. Evol.">
        <title>First Whole Genome Sequence and Flow Cytometry Genome Size Data for the Lichen-Forming Fungus Ramalina farinacea (Ascomycota).</title>
        <authorList>
            <person name="Llewellyn T."/>
            <person name="Mian S."/>
            <person name="Hill R."/>
            <person name="Leitch I.J."/>
            <person name="Gaya E."/>
        </authorList>
    </citation>
    <scope>NUCLEOTIDE SEQUENCE</scope>
    <source>
        <strain evidence="7">LIQ254RAFAR</strain>
    </source>
</reference>
<dbReference type="PANTHER" id="PTHR44019:SF20">
    <property type="entry name" value="WD REPEAT-CONTAINING PROTEIN 55"/>
    <property type="match status" value="1"/>
</dbReference>
<keyword evidence="2" id="KW-0853">WD repeat</keyword>
<dbReference type="SUPFAM" id="SSF50978">
    <property type="entry name" value="WD40 repeat-like"/>
    <property type="match status" value="1"/>
</dbReference>
<feature type="compositionally biased region" description="Low complexity" evidence="6">
    <location>
        <begin position="41"/>
        <end position="51"/>
    </location>
</feature>
<feature type="compositionally biased region" description="Acidic residues" evidence="6">
    <location>
        <begin position="382"/>
        <end position="404"/>
    </location>
</feature>
<keyword evidence="3" id="KW-0677">Repeat</keyword>
<feature type="compositionally biased region" description="Low complexity" evidence="6">
    <location>
        <begin position="147"/>
        <end position="159"/>
    </location>
</feature>
<evidence type="ECO:0000256" key="1">
    <source>
        <dbReference type="ARBA" id="ARBA00007625"/>
    </source>
</evidence>
<accession>A0AA43TTK0</accession>
<protein>
    <recommendedName>
        <fullName evidence="4">WD repeat-containing protein JIP5</fullName>
    </recommendedName>
    <alternativeName>
        <fullName evidence="5">WD repeat-containing protein jip5</fullName>
    </alternativeName>
</protein>
<dbReference type="InterPro" id="IPR050505">
    <property type="entry name" value="WDR55/POC1"/>
</dbReference>
<gene>
    <name evidence="7" type="primary">JIP5</name>
    <name evidence="7" type="ORF">OHK93_002216</name>
</gene>
<dbReference type="SMART" id="SM00320">
    <property type="entry name" value="WD40"/>
    <property type="match status" value="5"/>
</dbReference>
<evidence type="ECO:0000256" key="2">
    <source>
        <dbReference type="ARBA" id="ARBA00022574"/>
    </source>
</evidence>
<keyword evidence="8" id="KW-1185">Reference proteome</keyword>
<proteinExistence type="inferred from homology"/>
<organism evidence="7 8">
    <name type="scientific">Ramalina farinacea</name>
    <dbReference type="NCBI Taxonomy" id="258253"/>
    <lineage>
        <taxon>Eukaryota</taxon>
        <taxon>Fungi</taxon>
        <taxon>Dikarya</taxon>
        <taxon>Ascomycota</taxon>
        <taxon>Pezizomycotina</taxon>
        <taxon>Lecanoromycetes</taxon>
        <taxon>OSLEUM clade</taxon>
        <taxon>Lecanoromycetidae</taxon>
        <taxon>Lecanorales</taxon>
        <taxon>Lecanorineae</taxon>
        <taxon>Ramalinaceae</taxon>
        <taxon>Ramalina</taxon>
    </lineage>
</organism>
<dbReference type="Gene3D" id="2.130.10.10">
    <property type="entry name" value="YVTN repeat-like/Quinoprotein amine dehydrogenase"/>
    <property type="match status" value="2"/>
</dbReference>
<dbReference type="AlphaFoldDB" id="A0AA43TTK0"/>
<dbReference type="Pfam" id="PF00400">
    <property type="entry name" value="WD40"/>
    <property type="match status" value="1"/>
</dbReference>
<evidence type="ECO:0000256" key="6">
    <source>
        <dbReference type="SAM" id="MobiDB-lite"/>
    </source>
</evidence>
<dbReference type="Proteomes" id="UP001161017">
    <property type="component" value="Unassembled WGS sequence"/>
</dbReference>